<reference evidence="3 4" key="2">
    <citation type="submission" date="2025-04" db="UniProtKB">
        <authorList>
            <consortium name="RefSeq"/>
        </authorList>
    </citation>
    <scope>IDENTIFICATION</scope>
    <source>
        <tissue evidence="3 4">Whole plant</tissue>
    </source>
</reference>
<organism evidence="2 3">
    <name type="scientific">Arachis duranensis</name>
    <name type="common">Wild peanut</name>
    <dbReference type="NCBI Taxonomy" id="130453"/>
    <lineage>
        <taxon>Eukaryota</taxon>
        <taxon>Viridiplantae</taxon>
        <taxon>Streptophyta</taxon>
        <taxon>Embryophyta</taxon>
        <taxon>Tracheophyta</taxon>
        <taxon>Spermatophyta</taxon>
        <taxon>Magnoliopsida</taxon>
        <taxon>eudicotyledons</taxon>
        <taxon>Gunneridae</taxon>
        <taxon>Pentapetalae</taxon>
        <taxon>rosids</taxon>
        <taxon>fabids</taxon>
        <taxon>Fabales</taxon>
        <taxon>Fabaceae</taxon>
        <taxon>Papilionoideae</taxon>
        <taxon>50 kb inversion clade</taxon>
        <taxon>dalbergioids sensu lato</taxon>
        <taxon>Dalbergieae</taxon>
        <taxon>Pterocarpus clade</taxon>
        <taxon>Arachis</taxon>
    </lineage>
</organism>
<name>A0A9C6TWZ8_ARADU</name>
<evidence type="ECO:0000313" key="3">
    <source>
        <dbReference type="RefSeq" id="XP_052118644.1"/>
    </source>
</evidence>
<evidence type="ECO:0000256" key="1">
    <source>
        <dbReference type="SAM" id="MobiDB-lite"/>
    </source>
</evidence>
<dbReference type="Proteomes" id="UP000515211">
    <property type="component" value="Chromosome 6"/>
</dbReference>
<gene>
    <name evidence="3 4" type="primary">LOC127748359</name>
</gene>
<feature type="compositionally biased region" description="Basic and acidic residues" evidence="1">
    <location>
        <begin position="73"/>
        <end position="83"/>
    </location>
</feature>
<proteinExistence type="predicted"/>
<dbReference type="RefSeq" id="XP_052118644.1">
    <property type="nucleotide sequence ID" value="XM_052262684.1"/>
</dbReference>
<accession>A0A9C6TWZ8</accession>
<dbReference type="RefSeq" id="XP_052118646.1">
    <property type="nucleotide sequence ID" value="XM_052262686.1"/>
</dbReference>
<sequence>MQHPRLLSSKPPGVILDCYSFTSASLCRSLFCSASPLSAYLCKILKRQRRRTLEEEAARLRLVSLRANRGWRLGERQQDEERSPSATDGGNGSLLATAVVEARDAGSSYLLISDISNLKEGAGERGHKAAIFLPN</sequence>
<dbReference type="KEGG" id="adu:127748359"/>
<evidence type="ECO:0000313" key="2">
    <source>
        <dbReference type="Proteomes" id="UP000515211"/>
    </source>
</evidence>
<feature type="region of interest" description="Disordered" evidence="1">
    <location>
        <begin position="73"/>
        <end position="92"/>
    </location>
</feature>
<protein>
    <submittedName>
        <fullName evidence="3 4">Uncharacterized protein LOC127748359</fullName>
    </submittedName>
</protein>
<dbReference type="GeneID" id="127748359"/>
<dbReference type="AlphaFoldDB" id="A0A9C6TWZ8"/>
<evidence type="ECO:0000313" key="4">
    <source>
        <dbReference type="RefSeq" id="XP_052118646.1"/>
    </source>
</evidence>
<reference evidence="2" key="1">
    <citation type="journal article" date="2016" name="Nat. Genet.">
        <title>The genome sequences of Arachis duranensis and Arachis ipaensis, the diploid ancestors of cultivated peanut.</title>
        <authorList>
            <person name="Bertioli D.J."/>
            <person name="Cannon S.B."/>
            <person name="Froenicke L."/>
            <person name="Huang G."/>
            <person name="Farmer A.D."/>
            <person name="Cannon E.K."/>
            <person name="Liu X."/>
            <person name="Gao D."/>
            <person name="Clevenger J."/>
            <person name="Dash S."/>
            <person name="Ren L."/>
            <person name="Moretzsohn M.C."/>
            <person name="Shirasawa K."/>
            <person name="Huang W."/>
            <person name="Vidigal B."/>
            <person name="Abernathy B."/>
            <person name="Chu Y."/>
            <person name="Niederhuth C.E."/>
            <person name="Umale P."/>
            <person name="Araujo A.C."/>
            <person name="Kozik A."/>
            <person name="Kim K.D."/>
            <person name="Burow M.D."/>
            <person name="Varshney R.K."/>
            <person name="Wang X."/>
            <person name="Zhang X."/>
            <person name="Barkley N."/>
            <person name="Guimaraes P.M."/>
            <person name="Isobe S."/>
            <person name="Guo B."/>
            <person name="Liao B."/>
            <person name="Stalker H.T."/>
            <person name="Schmitz R.J."/>
            <person name="Scheffler B.E."/>
            <person name="Leal-Bertioli S.C."/>
            <person name="Xun X."/>
            <person name="Jackson S.A."/>
            <person name="Michelmore R."/>
            <person name="Ozias-Akins P."/>
        </authorList>
    </citation>
    <scope>NUCLEOTIDE SEQUENCE [LARGE SCALE GENOMIC DNA]</scope>
    <source>
        <strain evidence="2">cv. V14167</strain>
    </source>
</reference>
<keyword evidence="2" id="KW-1185">Reference proteome</keyword>